<dbReference type="SUPFAM" id="SSF50104">
    <property type="entry name" value="Translation proteins SH3-like domain"/>
    <property type="match status" value="1"/>
</dbReference>
<sequence>MSECEKSWYLINSKPKQELRALEHLKNQEINCVLPVLEVERIIRGKRQKAIEPLFPGYLFVELQTNGQGWSKIRSTRGVRDFVRFGGVPGRVPDSVLEHLLILDTSFTPIETNAPGAGDKVIITDGPFKDLEGVFKISNGEKRSIVLLTILGKVTEMELENKQLRKA</sequence>
<dbReference type="InterPro" id="IPR036735">
    <property type="entry name" value="NGN_dom_sf"/>
</dbReference>
<comment type="function">
    <text evidence="4">Enhances distal genes transcription elongation in a specialized subset of operons that encode extracytoplasmic components.</text>
</comment>
<keyword evidence="7" id="KW-1185">Reference proteome</keyword>
<protein>
    <recommendedName>
        <fullName evidence="4">Transcription antitermination protein RfaH</fullName>
    </recommendedName>
</protein>
<dbReference type="CDD" id="cd09892">
    <property type="entry name" value="NGN_SP_RfaH"/>
    <property type="match status" value="1"/>
</dbReference>
<dbReference type="OrthoDB" id="9790639at2"/>
<name>C7RAP1_KANKD</name>
<dbReference type="HOGENOM" id="CLU_067287_5_0_6"/>
<evidence type="ECO:0000259" key="5">
    <source>
        <dbReference type="SMART" id="SM00738"/>
    </source>
</evidence>
<accession>C7RAP1</accession>
<dbReference type="Proteomes" id="UP000001231">
    <property type="component" value="Chromosome"/>
</dbReference>
<dbReference type="Pfam" id="PF02357">
    <property type="entry name" value="NusG"/>
    <property type="match status" value="1"/>
</dbReference>
<dbReference type="NCBIfam" id="NF006534">
    <property type="entry name" value="PRK09014.1"/>
    <property type="match status" value="1"/>
</dbReference>
<evidence type="ECO:0000313" key="7">
    <source>
        <dbReference type="Proteomes" id="UP000001231"/>
    </source>
</evidence>
<keyword evidence="1 4" id="KW-0889">Transcription antitermination</keyword>
<evidence type="ECO:0000256" key="2">
    <source>
        <dbReference type="ARBA" id="ARBA00023015"/>
    </source>
</evidence>
<dbReference type="NCBIfam" id="TIGR01955">
    <property type="entry name" value="RfaH"/>
    <property type="match status" value="1"/>
</dbReference>
<comment type="subunit">
    <text evidence="4">Interacts with both the nontemplate DNA and the RNA polymerase (RNAP).</text>
</comment>
<dbReference type="GO" id="GO:0003677">
    <property type="term" value="F:DNA binding"/>
    <property type="evidence" value="ECO:0007669"/>
    <property type="project" value="UniProtKB-UniRule"/>
</dbReference>
<dbReference type="GO" id="GO:0006354">
    <property type="term" value="P:DNA-templated transcription elongation"/>
    <property type="evidence" value="ECO:0007669"/>
    <property type="project" value="InterPro"/>
</dbReference>
<evidence type="ECO:0000256" key="1">
    <source>
        <dbReference type="ARBA" id="ARBA00022814"/>
    </source>
</evidence>
<comment type="similarity">
    <text evidence="4">Belongs to the RfaH family.</text>
</comment>
<dbReference type="PANTHER" id="PTHR30265">
    <property type="entry name" value="RHO-INTERACTING TRANSCRIPTION TERMINATION FACTOR NUSG"/>
    <property type="match status" value="1"/>
</dbReference>
<dbReference type="AlphaFoldDB" id="C7RAP1"/>
<feature type="domain" description="NusG-like N-terminal" evidence="5">
    <location>
        <begin position="5"/>
        <end position="104"/>
    </location>
</feature>
<dbReference type="GO" id="GO:0001073">
    <property type="term" value="F:transcription antitermination factor activity, DNA binding"/>
    <property type="evidence" value="ECO:0007669"/>
    <property type="project" value="UniProtKB-UniRule"/>
</dbReference>
<dbReference type="InterPro" id="IPR010215">
    <property type="entry name" value="Transcription_antiterm_RfaH"/>
</dbReference>
<reference evidence="6 7" key="1">
    <citation type="journal article" date="2009" name="Stand. Genomic Sci.">
        <title>Complete genome sequence of Kangiella koreensis type strain (SW-125).</title>
        <authorList>
            <person name="Han C."/>
            <person name="Sikorski J."/>
            <person name="Lapidus A."/>
            <person name="Nolan M."/>
            <person name="Glavina Del Rio T."/>
            <person name="Tice H."/>
            <person name="Cheng J.F."/>
            <person name="Lucas S."/>
            <person name="Chen F."/>
            <person name="Copeland A."/>
            <person name="Ivanova N."/>
            <person name="Mavromatis K."/>
            <person name="Ovchinnikova G."/>
            <person name="Pati A."/>
            <person name="Bruce D."/>
            <person name="Goodwin L."/>
            <person name="Pitluck S."/>
            <person name="Chen A."/>
            <person name="Palaniappan K."/>
            <person name="Land M."/>
            <person name="Hauser L."/>
            <person name="Chang Y.J."/>
            <person name="Jeffries C.D."/>
            <person name="Chain P."/>
            <person name="Saunders E."/>
            <person name="Brettin T."/>
            <person name="Goker M."/>
            <person name="Tindall B.J."/>
            <person name="Bristow J."/>
            <person name="Eisen J.A."/>
            <person name="Markowitz V."/>
            <person name="Hugenholtz P."/>
            <person name="Kyrpides N.C."/>
            <person name="Klenk H.P."/>
            <person name="Detter J.C."/>
        </authorList>
    </citation>
    <scope>NUCLEOTIDE SEQUENCE [LARGE SCALE GENOMIC DNA]</scope>
    <source>
        <strain evidence="7">DSM 16069 / KCTC 12182 / SW-125</strain>
    </source>
</reference>
<gene>
    <name evidence="4" type="primary">rfaH</name>
    <name evidence="6" type="ordered locus">Kkor_0913</name>
</gene>
<dbReference type="EMBL" id="CP001707">
    <property type="protein sequence ID" value="ACV26333.1"/>
    <property type="molecule type" value="Genomic_DNA"/>
</dbReference>
<dbReference type="KEGG" id="kko:Kkor_0913"/>
<dbReference type="GO" id="GO:0005829">
    <property type="term" value="C:cytosol"/>
    <property type="evidence" value="ECO:0007669"/>
    <property type="project" value="TreeGrafter"/>
</dbReference>
<evidence type="ECO:0000256" key="4">
    <source>
        <dbReference type="HAMAP-Rule" id="MF_00951"/>
    </source>
</evidence>
<dbReference type="Gene3D" id="3.30.70.940">
    <property type="entry name" value="NusG, N-terminal domain"/>
    <property type="match status" value="1"/>
</dbReference>
<keyword evidence="4" id="KW-0238">DNA-binding</keyword>
<dbReference type="InParanoid" id="C7RAP1"/>
<keyword evidence="3 4" id="KW-0804">Transcription</keyword>
<dbReference type="InterPro" id="IPR008991">
    <property type="entry name" value="Translation_prot_SH3-like_sf"/>
</dbReference>
<dbReference type="STRING" id="523791.Kkor_0913"/>
<dbReference type="SUPFAM" id="SSF82679">
    <property type="entry name" value="N-utilization substance G protein NusG, N-terminal domain"/>
    <property type="match status" value="1"/>
</dbReference>
<dbReference type="CDD" id="cd06091">
    <property type="entry name" value="KOW_NusG"/>
    <property type="match status" value="1"/>
</dbReference>
<keyword evidence="2 4" id="KW-0805">Transcription regulation</keyword>
<dbReference type="InterPro" id="IPR006645">
    <property type="entry name" value="NGN-like_dom"/>
</dbReference>
<dbReference type="HAMAP" id="MF_00951">
    <property type="entry name" value="RfaH"/>
    <property type="match status" value="1"/>
</dbReference>
<dbReference type="InterPro" id="IPR043425">
    <property type="entry name" value="NusG-like"/>
</dbReference>
<dbReference type="eggNOG" id="COG0250">
    <property type="taxonomic scope" value="Bacteria"/>
</dbReference>
<proteinExistence type="inferred from homology"/>
<dbReference type="PANTHER" id="PTHR30265:SF7">
    <property type="entry name" value="TRANSCRIPTION ANTITERMINATION PROTEIN RFAH"/>
    <property type="match status" value="1"/>
</dbReference>
<dbReference type="FunCoup" id="C7RAP1">
    <property type="interactions" value="19"/>
</dbReference>
<evidence type="ECO:0000313" key="6">
    <source>
        <dbReference type="EMBL" id="ACV26333.1"/>
    </source>
</evidence>
<evidence type="ECO:0000256" key="3">
    <source>
        <dbReference type="ARBA" id="ARBA00023163"/>
    </source>
</evidence>
<dbReference type="SMART" id="SM00738">
    <property type="entry name" value="NGN"/>
    <property type="match status" value="1"/>
</dbReference>
<organism evidence="6 7">
    <name type="scientific">Kangiella koreensis (strain DSM 16069 / JCM 12317 / KCTC 12182 / SW-125)</name>
    <dbReference type="NCBI Taxonomy" id="523791"/>
    <lineage>
        <taxon>Bacteria</taxon>
        <taxon>Pseudomonadati</taxon>
        <taxon>Pseudomonadota</taxon>
        <taxon>Gammaproteobacteria</taxon>
        <taxon>Kangiellales</taxon>
        <taxon>Kangiellaceae</taxon>
        <taxon>Kangiella</taxon>
    </lineage>
</organism>